<gene>
    <name evidence="1" type="ordered locus">AM1_G0108</name>
</gene>
<protein>
    <submittedName>
        <fullName evidence="1">Uncharacterized protein</fullName>
    </submittedName>
</protein>
<dbReference type="KEGG" id="amr:AM1_G0108"/>
<accession>A8ZQK2</accession>
<dbReference type="HOGENOM" id="CLU_3323304_0_0_3"/>
<keyword evidence="1" id="KW-0614">Plasmid</keyword>
<sequence length="38" mass="4247">MVLARLREPKSRSRFIVFADLVQSPDIGNTKSTGNLKT</sequence>
<keyword evidence="2" id="KW-1185">Reference proteome</keyword>
<geneLocation type="plasmid" evidence="1 2">
    <name>pREB7</name>
</geneLocation>
<name>A8ZQK2_ACAM1</name>
<dbReference type="EMBL" id="CP000844">
    <property type="protein sequence ID" value="ABW33288.1"/>
    <property type="molecule type" value="Genomic_DNA"/>
</dbReference>
<dbReference type="AlphaFoldDB" id="A8ZQK2"/>
<evidence type="ECO:0000313" key="2">
    <source>
        <dbReference type="Proteomes" id="UP000000268"/>
    </source>
</evidence>
<reference evidence="1 2" key="1">
    <citation type="journal article" date="2008" name="Proc. Natl. Acad. Sci. U.S.A.">
        <title>Niche adaptation and genome expansion in the chlorophyll d-producing cyanobacterium Acaryochloris marina.</title>
        <authorList>
            <person name="Swingley W.D."/>
            <person name="Chen M."/>
            <person name="Cheung P.C."/>
            <person name="Conrad A.L."/>
            <person name="Dejesa L.C."/>
            <person name="Hao J."/>
            <person name="Honchak B.M."/>
            <person name="Karbach L.E."/>
            <person name="Kurdoglu A."/>
            <person name="Lahiri S."/>
            <person name="Mastrian S.D."/>
            <person name="Miyashita H."/>
            <person name="Page L."/>
            <person name="Ramakrishna P."/>
            <person name="Satoh S."/>
            <person name="Sattley W.M."/>
            <person name="Shimada Y."/>
            <person name="Taylor H.L."/>
            <person name="Tomo T."/>
            <person name="Tsuchiya T."/>
            <person name="Wang Z.T."/>
            <person name="Raymond J."/>
            <person name="Mimuro M."/>
            <person name="Blankenship R.E."/>
            <person name="Touchman J.W."/>
        </authorList>
    </citation>
    <scope>NUCLEOTIDE SEQUENCE [LARGE SCALE GENOMIC DNA]</scope>
    <source>
        <strain evidence="2">MBIC 11017</strain>
        <plasmid evidence="2">Plasmid pREB7</plasmid>
    </source>
</reference>
<organism evidence="1 2">
    <name type="scientific">Acaryochloris marina (strain MBIC 11017)</name>
    <dbReference type="NCBI Taxonomy" id="329726"/>
    <lineage>
        <taxon>Bacteria</taxon>
        <taxon>Bacillati</taxon>
        <taxon>Cyanobacteriota</taxon>
        <taxon>Cyanophyceae</taxon>
        <taxon>Acaryochloridales</taxon>
        <taxon>Acaryochloridaceae</taxon>
        <taxon>Acaryochloris</taxon>
    </lineage>
</organism>
<proteinExistence type="predicted"/>
<evidence type="ECO:0000313" key="1">
    <source>
        <dbReference type="EMBL" id="ABW33288.1"/>
    </source>
</evidence>
<dbReference type="Proteomes" id="UP000000268">
    <property type="component" value="Plasmid pREB7"/>
</dbReference>